<organism evidence="10 11">
    <name type="scientific">Paenibacillus puldeungensis</name>
    <dbReference type="NCBI Taxonomy" id="696536"/>
    <lineage>
        <taxon>Bacteria</taxon>
        <taxon>Bacillati</taxon>
        <taxon>Bacillota</taxon>
        <taxon>Bacilli</taxon>
        <taxon>Bacillales</taxon>
        <taxon>Paenibacillaceae</taxon>
        <taxon>Paenibacillus</taxon>
    </lineage>
</organism>
<evidence type="ECO:0000259" key="9">
    <source>
        <dbReference type="Pfam" id="PF25198"/>
    </source>
</evidence>
<proteinExistence type="inferred from homology"/>
<feature type="domain" description="Spore germination GerAC-like C-terminal" evidence="8">
    <location>
        <begin position="226"/>
        <end position="391"/>
    </location>
</feature>
<dbReference type="InterPro" id="IPR046953">
    <property type="entry name" value="Spore_GerAC-like_C"/>
</dbReference>
<evidence type="ECO:0000259" key="8">
    <source>
        <dbReference type="Pfam" id="PF05504"/>
    </source>
</evidence>
<keyword evidence="3" id="KW-0309">Germination</keyword>
<evidence type="ECO:0000256" key="2">
    <source>
        <dbReference type="ARBA" id="ARBA00007886"/>
    </source>
</evidence>
<evidence type="ECO:0000256" key="7">
    <source>
        <dbReference type="ARBA" id="ARBA00023288"/>
    </source>
</evidence>
<feature type="domain" description="Spore germination protein N-terminal" evidence="9">
    <location>
        <begin position="24"/>
        <end position="198"/>
    </location>
</feature>
<evidence type="ECO:0000256" key="1">
    <source>
        <dbReference type="ARBA" id="ARBA00004635"/>
    </source>
</evidence>
<dbReference type="Gene3D" id="3.30.300.210">
    <property type="entry name" value="Nutrient germinant receptor protein C, domain 3"/>
    <property type="match status" value="1"/>
</dbReference>
<dbReference type="Proteomes" id="UP001597262">
    <property type="component" value="Unassembled WGS sequence"/>
</dbReference>
<dbReference type="Pfam" id="PF05504">
    <property type="entry name" value="Spore_GerAC"/>
    <property type="match status" value="1"/>
</dbReference>
<dbReference type="PANTHER" id="PTHR35789:SF1">
    <property type="entry name" value="SPORE GERMINATION PROTEIN B3"/>
    <property type="match status" value="1"/>
</dbReference>
<keyword evidence="4" id="KW-0732">Signal</keyword>
<evidence type="ECO:0000256" key="6">
    <source>
        <dbReference type="ARBA" id="ARBA00023139"/>
    </source>
</evidence>
<dbReference type="PANTHER" id="PTHR35789">
    <property type="entry name" value="SPORE GERMINATION PROTEIN B3"/>
    <property type="match status" value="1"/>
</dbReference>
<dbReference type="Pfam" id="PF25198">
    <property type="entry name" value="Spore_GerAC_N"/>
    <property type="match status" value="1"/>
</dbReference>
<evidence type="ECO:0000256" key="3">
    <source>
        <dbReference type="ARBA" id="ARBA00022544"/>
    </source>
</evidence>
<keyword evidence="6" id="KW-0564">Palmitate</keyword>
<comment type="similarity">
    <text evidence="2">Belongs to the GerABKC lipoprotein family.</text>
</comment>
<accession>A0ABW3S1K2</accession>
<evidence type="ECO:0000313" key="10">
    <source>
        <dbReference type="EMBL" id="MFD1178633.1"/>
    </source>
</evidence>
<dbReference type="RefSeq" id="WP_379321069.1">
    <property type="nucleotide sequence ID" value="NZ_JBHTLM010000018.1"/>
</dbReference>
<dbReference type="EMBL" id="JBHTLM010000018">
    <property type="protein sequence ID" value="MFD1178633.1"/>
    <property type="molecule type" value="Genomic_DNA"/>
</dbReference>
<gene>
    <name evidence="10" type="ORF">ACFQ3W_20350</name>
</gene>
<evidence type="ECO:0000313" key="11">
    <source>
        <dbReference type="Proteomes" id="UP001597262"/>
    </source>
</evidence>
<keyword evidence="5" id="KW-0472">Membrane</keyword>
<evidence type="ECO:0000256" key="4">
    <source>
        <dbReference type="ARBA" id="ARBA00022729"/>
    </source>
</evidence>
<dbReference type="InterPro" id="IPR038501">
    <property type="entry name" value="Spore_GerAC_C_sf"/>
</dbReference>
<sequence>MGKKLWRISLISLMCICLTGCWSRKELTDLAIVSATGINWKDNRWELTYQLVTPAEAASGATGSSSGSGPPISVISVQAKSLREALAKNDFENTRKLHLGNNRVVVFSENAARHGINNLMDAYLRNPQSRETINMFITRDDPRTIVSQLMYLEKNTGEGIHKLIEKETKSLSTLPKVNVFNMAIMLAGPAKCAIAPEIVLAGKGEAASKQQLESTTTLSKLKLGELAILKAGKLKGWLTQDEALGIAFIRNKLKATTFSFDCPEERTKAKSTFEVTASTTKLKLHRQDDQYVVTAKIKVKGTITESSCELDATSAELISKVEKEIEDEIMNYIQKGWNAVRGMKADVLEFADMFHRKYPAEWEKEKDNWESVFSEKIEFKPTLKVTVERVGLTNHSFQETIKE</sequence>
<protein>
    <submittedName>
        <fullName evidence="10">Ger(X)C family spore germination protein</fullName>
    </submittedName>
</protein>
<evidence type="ECO:0000256" key="5">
    <source>
        <dbReference type="ARBA" id="ARBA00023136"/>
    </source>
</evidence>
<dbReference type="NCBIfam" id="TIGR02887">
    <property type="entry name" value="spore_ger_x_C"/>
    <property type="match status" value="1"/>
</dbReference>
<reference evidence="11" key="1">
    <citation type="journal article" date="2019" name="Int. J. Syst. Evol. Microbiol.">
        <title>The Global Catalogue of Microorganisms (GCM) 10K type strain sequencing project: providing services to taxonomists for standard genome sequencing and annotation.</title>
        <authorList>
            <consortium name="The Broad Institute Genomics Platform"/>
            <consortium name="The Broad Institute Genome Sequencing Center for Infectious Disease"/>
            <person name="Wu L."/>
            <person name="Ma J."/>
        </authorList>
    </citation>
    <scope>NUCLEOTIDE SEQUENCE [LARGE SCALE GENOMIC DNA]</scope>
    <source>
        <strain evidence="11">CCUG 59189</strain>
    </source>
</reference>
<name>A0ABW3S1K2_9BACL</name>
<dbReference type="InterPro" id="IPR008844">
    <property type="entry name" value="Spore_GerAC-like"/>
</dbReference>
<keyword evidence="7" id="KW-0449">Lipoprotein</keyword>
<comment type="caution">
    <text evidence="10">The sequence shown here is derived from an EMBL/GenBank/DDBJ whole genome shotgun (WGS) entry which is preliminary data.</text>
</comment>
<dbReference type="InterPro" id="IPR057336">
    <property type="entry name" value="GerAC_N"/>
</dbReference>
<comment type="subcellular location">
    <subcellularLocation>
        <location evidence="1">Membrane</location>
        <topology evidence="1">Lipid-anchor</topology>
    </subcellularLocation>
</comment>
<keyword evidence="11" id="KW-1185">Reference proteome</keyword>